<name>A0A1I4JS16_9ACTN</name>
<feature type="transmembrane region" description="Helical" evidence="2">
    <location>
        <begin position="137"/>
        <end position="156"/>
    </location>
</feature>
<feature type="transmembrane region" description="Helical" evidence="2">
    <location>
        <begin position="113"/>
        <end position="130"/>
    </location>
</feature>
<keyword evidence="4" id="KW-1185">Reference proteome</keyword>
<feature type="region of interest" description="Disordered" evidence="1">
    <location>
        <begin position="1"/>
        <end position="43"/>
    </location>
</feature>
<dbReference type="STRING" id="504800.SAMN04488085_115105"/>
<dbReference type="InParanoid" id="A0A1I4JS16"/>
<dbReference type="AlphaFoldDB" id="A0A1I4JS16"/>
<feature type="transmembrane region" description="Helical" evidence="2">
    <location>
        <begin position="85"/>
        <end position="107"/>
    </location>
</feature>
<dbReference type="EMBL" id="FOSW01000015">
    <property type="protein sequence ID" value="SFL69023.1"/>
    <property type="molecule type" value="Genomic_DNA"/>
</dbReference>
<sequence>MPRTLAPVTEERGQRPSQGRRRAERLLGGAAEPAAPRPARPASEAPPAVRRAALVVAVEAAGLAVLALVLLYLTFASTPESTGRALAEVVYVGFFAVLLGAAAVGLWRVSGWARGPVIVLQILLGLFGYYSAFEWGGAFVGIPILALVGLELYLLATPEARLAFHDR</sequence>
<evidence type="ECO:0000256" key="1">
    <source>
        <dbReference type="SAM" id="MobiDB-lite"/>
    </source>
</evidence>
<protein>
    <submittedName>
        <fullName evidence="3">Uncharacterized protein</fullName>
    </submittedName>
</protein>
<keyword evidence="2" id="KW-0812">Transmembrane</keyword>
<feature type="transmembrane region" description="Helical" evidence="2">
    <location>
        <begin position="52"/>
        <end position="73"/>
    </location>
</feature>
<proteinExistence type="predicted"/>
<accession>A0A1I4JS16</accession>
<reference evidence="3 4" key="1">
    <citation type="submission" date="2016-10" db="EMBL/GenBank/DDBJ databases">
        <authorList>
            <person name="de Groot N.N."/>
        </authorList>
    </citation>
    <scope>NUCLEOTIDE SEQUENCE [LARGE SCALE GENOMIC DNA]</scope>
    <source>
        <strain evidence="3 4">DSM 45317</strain>
    </source>
</reference>
<evidence type="ECO:0000256" key="2">
    <source>
        <dbReference type="SAM" id="Phobius"/>
    </source>
</evidence>
<evidence type="ECO:0000313" key="4">
    <source>
        <dbReference type="Proteomes" id="UP000199152"/>
    </source>
</evidence>
<keyword evidence="2" id="KW-1133">Transmembrane helix</keyword>
<keyword evidence="2" id="KW-0472">Membrane</keyword>
<gene>
    <name evidence="3" type="ORF">SAMN04488085_115105</name>
</gene>
<dbReference type="Proteomes" id="UP000199152">
    <property type="component" value="Unassembled WGS sequence"/>
</dbReference>
<dbReference type="OrthoDB" id="5197161at2"/>
<evidence type="ECO:0000313" key="3">
    <source>
        <dbReference type="EMBL" id="SFL69023.1"/>
    </source>
</evidence>
<organism evidence="3 4">
    <name type="scientific">Geodermatophilus ruber</name>
    <dbReference type="NCBI Taxonomy" id="504800"/>
    <lineage>
        <taxon>Bacteria</taxon>
        <taxon>Bacillati</taxon>
        <taxon>Actinomycetota</taxon>
        <taxon>Actinomycetes</taxon>
        <taxon>Geodermatophilales</taxon>
        <taxon>Geodermatophilaceae</taxon>
        <taxon>Geodermatophilus</taxon>
    </lineage>
</organism>